<accession>A0AAN4W5B2</accession>
<evidence type="ECO:0000313" key="2">
    <source>
        <dbReference type="Proteomes" id="UP001310022"/>
    </source>
</evidence>
<evidence type="ECO:0000313" key="1">
    <source>
        <dbReference type="EMBL" id="GJM64607.1"/>
    </source>
</evidence>
<reference evidence="1 2" key="1">
    <citation type="submission" date="2021-12" db="EMBL/GenBank/DDBJ databases">
        <title>Genome sequencing of bacteria with rrn-lacking chromosome and rrn-plasmid.</title>
        <authorList>
            <person name="Anda M."/>
            <person name="Iwasaki W."/>
        </authorList>
    </citation>
    <scope>NUCLEOTIDE SEQUENCE [LARGE SCALE GENOMIC DNA]</scope>
    <source>
        <strain evidence="1 2">NBRC 15940</strain>
    </source>
</reference>
<organism evidence="1 2">
    <name type="scientific">Persicobacter diffluens</name>
    <dbReference type="NCBI Taxonomy" id="981"/>
    <lineage>
        <taxon>Bacteria</taxon>
        <taxon>Pseudomonadati</taxon>
        <taxon>Bacteroidota</taxon>
        <taxon>Cytophagia</taxon>
        <taxon>Cytophagales</taxon>
        <taxon>Persicobacteraceae</taxon>
        <taxon>Persicobacter</taxon>
    </lineage>
</organism>
<dbReference type="Gene3D" id="3.40.50.620">
    <property type="entry name" value="HUPs"/>
    <property type="match status" value="1"/>
</dbReference>
<name>A0AAN4W5B2_9BACT</name>
<comment type="caution">
    <text evidence="1">The sequence shown here is derived from an EMBL/GenBank/DDBJ whole genome shotgun (WGS) entry which is preliminary data.</text>
</comment>
<dbReference type="Proteomes" id="UP001310022">
    <property type="component" value="Unassembled WGS sequence"/>
</dbReference>
<proteinExistence type="predicted"/>
<dbReference type="InterPro" id="IPR014729">
    <property type="entry name" value="Rossmann-like_a/b/a_fold"/>
</dbReference>
<protein>
    <recommendedName>
        <fullName evidence="3">Phosphoadenosine phosphosulphate reductase domain-containing protein</fullName>
    </recommendedName>
</protein>
<dbReference type="RefSeq" id="WP_338239669.1">
    <property type="nucleotide sequence ID" value="NZ_BQKE01000006.1"/>
</dbReference>
<keyword evidence="2" id="KW-1185">Reference proteome</keyword>
<evidence type="ECO:0008006" key="3">
    <source>
        <dbReference type="Google" id="ProtNLM"/>
    </source>
</evidence>
<gene>
    <name evidence="1" type="ORF">PEDI_51590</name>
</gene>
<dbReference type="EMBL" id="BQKE01000006">
    <property type="protein sequence ID" value="GJM64607.1"/>
    <property type="molecule type" value="Genomic_DNA"/>
</dbReference>
<sequence length="283" mass="33485">MKTMNSLSGGKTSSYLAVHYPADYEVFALCCIDYHNSGKSIDKKMKQMVNDKLQKYCAHMPEFCATSEDPVVLKTMFDLEHKLGREIIWLRGVGWEQMLKTKKMIPNISARFCTTILKIQPIFEFLFKYTELPVRMRIGFRYDEQERRDRFSEVFKYAERTEYQQKSQRFIKRWKEIKWRVGEFPLIRDKVSHFHIQDYWKQNPEIQFPSDSNCLNCFWKDPQQLRKNFDHYPEIMFWGVIHESLMGARFKKDISLGAISKIGLQADFFFGTGAGCQAGFCTS</sequence>
<dbReference type="AlphaFoldDB" id="A0AAN4W5B2"/>